<gene>
    <name evidence="2" type="ORF">K505DRAFT_349926</name>
</gene>
<sequence length="230" mass="25855">MSRSMSVRSESASPPAQNDEAKAAARVTGFKRARSIKASIENNTTALYSNKPIKKRVEDDPENQIIKTLRQHHQMEWTAIANYLNEERLKRGEPPTMTQPSVYSRFVRNAPRIAAANGEVGFDPKDYMYLRHPHHFVDSATVAASGAMQLSKKRARSSDVETKELQGNVRKRSKLAEECAELETVDKTTLVAEAVDTIQRNFWTFVADELERTTGKLYDPKAIASRFGAI</sequence>
<dbReference type="OrthoDB" id="3438274at2759"/>
<evidence type="ECO:0000313" key="3">
    <source>
        <dbReference type="Proteomes" id="UP000799757"/>
    </source>
</evidence>
<feature type="region of interest" description="Disordered" evidence="1">
    <location>
        <begin position="1"/>
        <end position="27"/>
    </location>
</feature>
<proteinExistence type="predicted"/>
<dbReference type="AlphaFoldDB" id="A0A6A6XBA8"/>
<evidence type="ECO:0000313" key="2">
    <source>
        <dbReference type="EMBL" id="KAF2793444.1"/>
    </source>
</evidence>
<feature type="compositionally biased region" description="Low complexity" evidence="1">
    <location>
        <begin position="1"/>
        <end position="13"/>
    </location>
</feature>
<evidence type="ECO:0000256" key="1">
    <source>
        <dbReference type="SAM" id="MobiDB-lite"/>
    </source>
</evidence>
<keyword evidence="3" id="KW-1185">Reference proteome</keyword>
<accession>A0A6A6XBA8</accession>
<organism evidence="2 3">
    <name type="scientific">Melanomma pulvis-pyrius CBS 109.77</name>
    <dbReference type="NCBI Taxonomy" id="1314802"/>
    <lineage>
        <taxon>Eukaryota</taxon>
        <taxon>Fungi</taxon>
        <taxon>Dikarya</taxon>
        <taxon>Ascomycota</taxon>
        <taxon>Pezizomycotina</taxon>
        <taxon>Dothideomycetes</taxon>
        <taxon>Pleosporomycetidae</taxon>
        <taxon>Pleosporales</taxon>
        <taxon>Melanommataceae</taxon>
        <taxon>Melanomma</taxon>
    </lineage>
</organism>
<reference evidence="2" key="1">
    <citation type="journal article" date="2020" name="Stud. Mycol.">
        <title>101 Dothideomycetes genomes: a test case for predicting lifestyles and emergence of pathogens.</title>
        <authorList>
            <person name="Haridas S."/>
            <person name="Albert R."/>
            <person name="Binder M."/>
            <person name="Bloem J."/>
            <person name="Labutti K."/>
            <person name="Salamov A."/>
            <person name="Andreopoulos B."/>
            <person name="Baker S."/>
            <person name="Barry K."/>
            <person name="Bills G."/>
            <person name="Bluhm B."/>
            <person name="Cannon C."/>
            <person name="Castanera R."/>
            <person name="Culley D."/>
            <person name="Daum C."/>
            <person name="Ezra D."/>
            <person name="Gonzalez J."/>
            <person name="Henrissat B."/>
            <person name="Kuo A."/>
            <person name="Liang C."/>
            <person name="Lipzen A."/>
            <person name="Lutzoni F."/>
            <person name="Magnuson J."/>
            <person name="Mondo S."/>
            <person name="Nolan M."/>
            <person name="Ohm R."/>
            <person name="Pangilinan J."/>
            <person name="Park H.-J."/>
            <person name="Ramirez L."/>
            <person name="Alfaro M."/>
            <person name="Sun H."/>
            <person name="Tritt A."/>
            <person name="Yoshinaga Y."/>
            <person name="Zwiers L.-H."/>
            <person name="Turgeon B."/>
            <person name="Goodwin S."/>
            <person name="Spatafora J."/>
            <person name="Crous P."/>
            <person name="Grigoriev I."/>
        </authorList>
    </citation>
    <scope>NUCLEOTIDE SEQUENCE</scope>
    <source>
        <strain evidence="2">CBS 109.77</strain>
    </source>
</reference>
<dbReference type="EMBL" id="MU001927">
    <property type="protein sequence ID" value="KAF2793444.1"/>
    <property type="molecule type" value="Genomic_DNA"/>
</dbReference>
<dbReference type="Proteomes" id="UP000799757">
    <property type="component" value="Unassembled WGS sequence"/>
</dbReference>
<protein>
    <submittedName>
        <fullName evidence="2">Uncharacterized protein</fullName>
    </submittedName>
</protein>
<name>A0A6A6XBA8_9PLEO</name>